<protein>
    <submittedName>
        <fullName evidence="2">Uncharacterized protein</fullName>
    </submittedName>
</protein>
<name>A0A6J4R410_9ACTN</name>
<evidence type="ECO:0000313" key="2">
    <source>
        <dbReference type="EMBL" id="CAA9458301.1"/>
    </source>
</evidence>
<evidence type="ECO:0000256" key="1">
    <source>
        <dbReference type="SAM" id="MobiDB-lite"/>
    </source>
</evidence>
<organism evidence="2">
    <name type="scientific">uncultured Rubrobacteraceae bacterium</name>
    <dbReference type="NCBI Taxonomy" id="349277"/>
    <lineage>
        <taxon>Bacteria</taxon>
        <taxon>Bacillati</taxon>
        <taxon>Actinomycetota</taxon>
        <taxon>Rubrobacteria</taxon>
        <taxon>Rubrobacterales</taxon>
        <taxon>Rubrobacteraceae</taxon>
        <taxon>environmental samples</taxon>
    </lineage>
</organism>
<dbReference type="EMBL" id="CADCVE010000064">
    <property type="protein sequence ID" value="CAA9458301.1"/>
    <property type="molecule type" value="Genomic_DNA"/>
</dbReference>
<reference evidence="2" key="1">
    <citation type="submission" date="2020-02" db="EMBL/GenBank/DDBJ databases">
        <authorList>
            <person name="Meier V. D."/>
        </authorList>
    </citation>
    <scope>NUCLEOTIDE SEQUENCE</scope>
    <source>
        <strain evidence="2">AVDCRST_MAG28</strain>
    </source>
</reference>
<sequence length="41" mass="4372">GRKDREDHRHRARRGPPEAGRGGNGRVLRGTGGPVQAASLL</sequence>
<gene>
    <name evidence="2" type="ORF">AVDCRST_MAG28-2822</name>
</gene>
<feature type="non-terminal residue" evidence="2">
    <location>
        <position position="41"/>
    </location>
</feature>
<dbReference type="AlphaFoldDB" id="A0A6J4R410"/>
<accession>A0A6J4R410</accession>
<feature type="non-terminal residue" evidence="2">
    <location>
        <position position="1"/>
    </location>
</feature>
<proteinExistence type="predicted"/>
<feature type="region of interest" description="Disordered" evidence="1">
    <location>
        <begin position="1"/>
        <end position="41"/>
    </location>
</feature>
<feature type="compositionally biased region" description="Gly residues" evidence="1">
    <location>
        <begin position="20"/>
        <end position="33"/>
    </location>
</feature>